<gene>
    <name evidence="1" type="ORF">NDU88_005228</name>
</gene>
<protein>
    <submittedName>
        <fullName evidence="1">Uncharacterized protein</fullName>
    </submittedName>
</protein>
<accession>A0AAV7WA47</accession>
<dbReference type="EMBL" id="JANPWB010000002">
    <property type="protein sequence ID" value="KAJ1209856.1"/>
    <property type="molecule type" value="Genomic_DNA"/>
</dbReference>
<evidence type="ECO:0000313" key="1">
    <source>
        <dbReference type="EMBL" id="KAJ1209856.1"/>
    </source>
</evidence>
<reference evidence="1" key="1">
    <citation type="journal article" date="2022" name="bioRxiv">
        <title>Sequencing and chromosome-scale assembly of the giantPleurodeles waltlgenome.</title>
        <authorList>
            <person name="Brown T."/>
            <person name="Elewa A."/>
            <person name="Iarovenko S."/>
            <person name="Subramanian E."/>
            <person name="Araus A.J."/>
            <person name="Petzold A."/>
            <person name="Susuki M."/>
            <person name="Suzuki K.-i.T."/>
            <person name="Hayashi T."/>
            <person name="Toyoda A."/>
            <person name="Oliveira C."/>
            <person name="Osipova E."/>
            <person name="Leigh N.D."/>
            <person name="Simon A."/>
            <person name="Yun M.H."/>
        </authorList>
    </citation>
    <scope>NUCLEOTIDE SEQUENCE</scope>
    <source>
        <strain evidence="1">20211129_DDA</strain>
        <tissue evidence="1">Liver</tissue>
    </source>
</reference>
<proteinExistence type="predicted"/>
<comment type="caution">
    <text evidence="1">The sequence shown here is derived from an EMBL/GenBank/DDBJ whole genome shotgun (WGS) entry which is preliminary data.</text>
</comment>
<sequence>MAGDVPGVVQGGHAKAHCQDVSACNLPRGAVRRSGGFDVISRRQDDAVRFVMQQIEAGLAAVTISGYVGGPDKTCAVWIVGHSFVRWAEKQAS</sequence>
<dbReference type="AlphaFoldDB" id="A0AAV7WA47"/>
<evidence type="ECO:0000313" key="2">
    <source>
        <dbReference type="Proteomes" id="UP001066276"/>
    </source>
</evidence>
<keyword evidence="2" id="KW-1185">Reference proteome</keyword>
<dbReference type="Proteomes" id="UP001066276">
    <property type="component" value="Chromosome 1_2"/>
</dbReference>
<organism evidence="1 2">
    <name type="scientific">Pleurodeles waltl</name>
    <name type="common">Iberian ribbed newt</name>
    <dbReference type="NCBI Taxonomy" id="8319"/>
    <lineage>
        <taxon>Eukaryota</taxon>
        <taxon>Metazoa</taxon>
        <taxon>Chordata</taxon>
        <taxon>Craniata</taxon>
        <taxon>Vertebrata</taxon>
        <taxon>Euteleostomi</taxon>
        <taxon>Amphibia</taxon>
        <taxon>Batrachia</taxon>
        <taxon>Caudata</taxon>
        <taxon>Salamandroidea</taxon>
        <taxon>Salamandridae</taxon>
        <taxon>Pleurodelinae</taxon>
        <taxon>Pleurodeles</taxon>
    </lineage>
</organism>
<name>A0AAV7WA47_PLEWA</name>